<dbReference type="SMART" id="SM00213">
    <property type="entry name" value="UBQ"/>
    <property type="match status" value="1"/>
</dbReference>
<dbReference type="Pfam" id="PF11976">
    <property type="entry name" value="Rad60-SLD"/>
    <property type="match status" value="1"/>
</dbReference>
<reference evidence="2 3" key="1">
    <citation type="submission" date="2018-05" db="EMBL/GenBank/DDBJ databases">
        <title>Genome sequencing and assembly of the regulated plant pathogen Lachnellula willkommii and related sister species for the development of diagnostic species identification markers.</title>
        <authorList>
            <person name="Giroux E."/>
            <person name="Bilodeau G."/>
        </authorList>
    </citation>
    <scope>NUCLEOTIDE SEQUENCE [LARGE SCALE GENOMIC DNA]</scope>
    <source>
        <strain evidence="2 3">CBS 268.59</strain>
    </source>
</reference>
<dbReference type="SUPFAM" id="SSF54236">
    <property type="entry name" value="Ubiquitin-like"/>
    <property type="match status" value="1"/>
</dbReference>
<dbReference type="Gene3D" id="3.10.20.90">
    <property type="entry name" value="Phosphatidylinositol 3-kinase Catalytic Subunit, Chain A, domain 1"/>
    <property type="match status" value="1"/>
</dbReference>
<evidence type="ECO:0000313" key="3">
    <source>
        <dbReference type="Proteomes" id="UP000469558"/>
    </source>
</evidence>
<dbReference type="InterPro" id="IPR029071">
    <property type="entry name" value="Ubiquitin-like_domsf"/>
</dbReference>
<organism evidence="2 3">
    <name type="scientific">Lachnellula suecica</name>
    <dbReference type="NCBI Taxonomy" id="602035"/>
    <lineage>
        <taxon>Eukaryota</taxon>
        <taxon>Fungi</taxon>
        <taxon>Dikarya</taxon>
        <taxon>Ascomycota</taxon>
        <taxon>Pezizomycotina</taxon>
        <taxon>Leotiomycetes</taxon>
        <taxon>Helotiales</taxon>
        <taxon>Lachnaceae</taxon>
        <taxon>Lachnellula</taxon>
    </lineage>
</organism>
<dbReference type="EMBL" id="QGMK01000036">
    <property type="protein sequence ID" value="TVY85015.1"/>
    <property type="molecule type" value="Genomic_DNA"/>
</dbReference>
<dbReference type="InterPro" id="IPR000626">
    <property type="entry name" value="Ubiquitin-like_dom"/>
</dbReference>
<feature type="domain" description="Ubiquitin-like" evidence="1">
    <location>
        <begin position="22"/>
        <end position="97"/>
    </location>
</feature>
<dbReference type="OrthoDB" id="442921at2759"/>
<comment type="caution">
    <text evidence="2">The sequence shown here is derived from an EMBL/GenBank/DDBJ whole genome shotgun (WGS) entry which is preliminary data.</text>
</comment>
<gene>
    <name evidence="2" type="primary">SUMO1</name>
    <name evidence="2" type="ORF">LSUE1_G000912</name>
</gene>
<dbReference type="Proteomes" id="UP000469558">
    <property type="component" value="Unassembled WGS sequence"/>
</dbReference>
<dbReference type="PROSITE" id="PS50053">
    <property type="entry name" value="UBIQUITIN_2"/>
    <property type="match status" value="1"/>
</dbReference>
<keyword evidence="3" id="KW-1185">Reference proteome</keyword>
<dbReference type="InterPro" id="IPR022617">
    <property type="entry name" value="Rad60/SUMO-like_dom"/>
</dbReference>
<dbReference type="AlphaFoldDB" id="A0A8T9CGS9"/>
<sequence>MSDNGSPAPSPAKEEKPEVKHIQVMVKDQHGNETFFKIKPITPMKKVMDAYCQSKQIDRGLVRFLFEGSRIVDADTPDSLEMDDDNMIDVVLEQIGGL</sequence>
<evidence type="ECO:0000259" key="1">
    <source>
        <dbReference type="PROSITE" id="PS50053"/>
    </source>
</evidence>
<name>A0A8T9CGS9_9HELO</name>
<proteinExistence type="predicted"/>
<accession>A0A8T9CGS9</accession>
<protein>
    <submittedName>
        <fullName evidence="2">Small ubiquitin-related modifier</fullName>
    </submittedName>
</protein>
<dbReference type="PANTHER" id="PTHR10562">
    <property type="entry name" value="SMALL UBIQUITIN-RELATED MODIFIER"/>
    <property type="match status" value="1"/>
</dbReference>
<evidence type="ECO:0000313" key="2">
    <source>
        <dbReference type="EMBL" id="TVY85015.1"/>
    </source>
</evidence>